<dbReference type="Pfam" id="PF02771">
    <property type="entry name" value="Acyl-CoA_dh_N"/>
    <property type="match status" value="1"/>
</dbReference>
<dbReference type="CDD" id="cd00567">
    <property type="entry name" value="ACAD"/>
    <property type="match status" value="1"/>
</dbReference>
<dbReference type="InterPro" id="IPR046373">
    <property type="entry name" value="Acyl-CoA_Oxase/DH_mid-dom_sf"/>
</dbReference>
<dbReference type="GO" id="GO:0003995">
    <property type="term" value="F:acyl-CoA dehydrogenase activity"/>
    <property type="evidence" value="ECO:0007669"/>
    <property type="project" value="TreeGrafter"/>
</dbReference>
<comment type="caution">
    <text evidence="9">The sequence shown here is derived from an EMBL/GenBank/DDBJ whole genome shotgun (WGS) entry which is preliminary data.</text>
</comment>
<dbReference type="InterPro" id="IPR009081">
    <property type="entry name" value="PP-bd_ACP"/>
</dbReference>
<dbReference type="SUPFAM" id="SSF56645">
    <property type="entry name" value="Acyl-CoA dehydrogenase NM domain-like"/>
    <property type="match status" value="1"/>
</dbReference>
<keyword evidence="7" id="KW-0560">Oxidoreductase</keyword>
<dbReference type="Gene3D" id="2.40.110.10">
    <property type="entry name" value="Butyryl-CoA Dehydrogenase, subunit A, domain 2"/>
    <property type="match status" value="1"/>
</dbReference>
<evidence type="ECO:0000256" key="3">
    <source>
        <dbReference type="ARBA" id="ARBA00022450"/>
    </source>
</evidence>
<sequence>MIDTVNMYQLTSSKTSQKRADTLINWLREYNNNRINSRLIDERRCIPPYIVLDFGNQGLMGMQVSEAYGGLGLKSFDVVRIMSQLGAIDLSLAIFVGLNNSLGIRPIENYATQAVKDELLPILAQGRQLASFALTESVAGSAVRNISAQAIPDTTGGWHLHGTKIWSGSSSWAGVINTFVQQYDAENRPLGMTGFVVRQGTSGLRPGPEALTMGLRGMVQNTMYFNGVRVTPEDLLSEPGKGMIVAQDAMMFTRLGLAGICVGGMKRCVQLLQRYASRRKISTGILLNNPFTLTCLSSLTAAITTVETFVSTVASFLDAGRFVPEEAFVVCKTSAPELLWQAVDWTLQLLGGRGYIETNIVPQIFRDARILRIFEGPTETLYMYLGSSILHGSESLFKFLVDGLHAPAIANRLQDLANEINSRCLGVNAPFSKRSSAIGWGQIVIGEIATYGFLLAALEYQATNFSSPELHRAAEWTRLQFEQIIKKALDGTPTKSVLLEADTVTDVIANYTQTIGDLEQTLSGEDDEINELLRKSAVDSHKITQPVELDTLALKDSSINLLPTTTDSLSPTSESIKQWVVEWFAKELKLTPQAIDPGKSFAEYGLDSVLAVEFAENLGDWLGEELDPTIAWNFPTIESLAIHLASKSQPDSLPLPNQRTLEEDELSEDDIALSIAGGLQRLETLLMDNYR</sequence>
<dbReference type="EMBL" id="JAALHA020000010">
    <property type="protein sequence ID" value="MDR9897022.1"/>
    <property type="molecule type" value="Genomic_DNA"/>
</dbReference>
<dbReference type="InterPro" id="IPR036250">
    <property type="entry name" value="AcylCo_DH-like_C"/>
</dbReference>
<keyword evidence="5 7" id="KW-0285">Flavoprotein</keyword>
<dbReference type="InterPro" id="IPR013786">
    <property type="entry name" value="AcylCoA_DH/ox_N"/>
</dbReference>
<dbReference type="InterPro" id="IPR036736">
    <property type="entry name" value="ACP-like_sf"/>
</dbReference>
<dbReference type="Pfam" id="PF00441">
    <property type="entry name" value="Acyl-CoA_dh_1"/>
    <property type="match status" value="1"/>
</dbReference>
<evidence type="ECO:0000256" key="7">
    <source>
        <dbReference type="RuleBase" id="RU362125"/>
    </source>
</evidence>
<keyword evidence="3" id="KW-0596">Phosphopantetheine</keyword>
<dbReference type="SUPFAM" id="SSF47336">
    <property type="entry name" value="ACP-like"/>
    <property type="match status" value="1"/>
</dbReference>
<evidence type="ECO:0000313" key="10">
    <source>
        <dbReference type="Proteomes" id="UP000667802"/>
    </source>
</evidence>
<dbReference type="InterPro" id="IPR006091">
    <property type="entry name" value="Acyl-CoA_Oxase/DH_mid-dom"/>
</dbReference>
<evidence type="ECO:0000256" key="4">
    <source>
        <dbReference type="ARBA" id="ARBA00022553"/>
    </source>
</evidence>
<dbReference type="PANTHER" id="PTHR43884">
    <property type="entry name" value="ACYL-COA DEHYDROGENASE"/>
    <property type="match status" value="1"/>
</dbReference>
<dbReference type="Gene3D" id="1.10.1200.10">
    <property type="entry name" value="ACP-like"/>
    <property type="match status" value="1"/>
</dbReference>
<keyword evidence="10" id="KW-1185">Reference proteome</keyword>
<dbReference type="Gene3D" id="1.20.140.10">
    <property type="entry name" value="Butyryl-CoA Dehydrogenase, subunit A, domain 3"/>
    <property type="match status" value="1"/>
</dbReference>
<dbReference type="InterPro" id="IPR020806">
    <property type="entry name" value="PKS_PP-bd"/>
</dbReference>
<protein>
    <submittedName>
        <fullName evidence="9">Acyl-CoA dehydrogenase family protein</fullName>
    </submittedName>
</protein>
<dbReference type="RefSeq" id="WP_208349270.1">
    <property type="nucleotide sequence ID" value="NZ_JAALHA020000010.1"/>
</dbReference>
<dbReference type="InterPro" id="IPR037069">
    <property type="entry name" value="AcylCoA_DH/ox_N_sf"/>
</dbReference>
<gene>
    <name evidence="9" type="ORF">G7B40_020980</name>
</gene>
<dbReference type="SUPFAM" id="SSF47203">
    <property type="entry name" value="Acyl-CoA dehydrogenase C-terminal domain-like"/>
    <property type="match status" value="1"/>
</dbReference>
<keyword evidence="6 7" id="KW-0274">FAD</keyword>
<dbReference type="Pfam" id="PF02770">
    <property type="entry name" value="Acyl-CoA_dh_M"/>
    <property type="match status" value="1"/>
</dbReference>
<dbReference type="SMART" id="SM01294">
    <property type="entry name" value="PKS_PP_betabranch"/>
    <property type="match status" value="1"/>
</dbReference>
<dbReference type="InterPro" id="IPR009100">
    <property type="entry name" value="AcylCoA_DH/oxidase_NM_dom_sf"/>
</dbReference>
<evidence type="ECO:0000313" key="9">
    <source>
        <dbReference type="EMBL" id="MDR9897022.1"/>
    </source>
</evidence>
<dbReference type="PANTHER" id="PTHR43884:SF9">
    <property type="entry name" value="COMPLEX I ASSEMBLY FACTOR ACAD9, MITOCHONDRIAL"/>
    <property type="match status" value="1"/>
</dbReference>
<evidence type="ECO:0000256" key="1">
    <source>
        <dbReference type="ARBA" id="ARBA00001974"/>
    </source>
</evidence>
<organism evidence="9 10">
    <name type="scientific">Aetokthonos hydrillicola Thurmond2011</name>
    <dbReference type="NCBI Taxonomy" id="2712845"/>
    <lineage>
        <taxon>Bacteria</taxon>
        <taxon>Bacillati</taxon>
        <taxon>Cyanobacteriota</taxon>
        <taxon>Cyanophyceae</taxon>
        <taxon>Nostocales</taxon>
        <taxon>Hapalosiphonaceae</taxon>
        <taxon>Aetokthonos</taxon>
    </lineage>
</organism>
<accession>A0AAP5I8Q0</accession>
<dbReference type="AlphaFoldDB" id="A0AAP5I8Q0"/>
<name>A0AAP5I8Q0_9CYAN</name>
<proteinExistence type="inferred from homology"/>
<keyword evidence="4" id="KW-0597">Phosphoprotein</keyword>
<dbReference type="PROSITE" id="PS50075">
    <property type="entry name" value="CARRIER"/>
    <property type="match status" value="1"/>
</dbReference>
<comment type="similarity">
    <text evidence="2 7">Belongs to the acyl-CoA dehydrogenase family.</text>
</comment>
<dbReference type="Proteomes" id="UP000667802">
    <property type="component" value="Unassembled WGS sequence"/>
</dbReference>
<dbReference type="Pfam" id="PF00550">
    <property type="entry name" value="PP-binding"/>
    <property type="match status" value="1"/>
</dbReference>
<evidence type="ECO:0000256" key="2">
    <source>
        <dbReference type="ARBA" id="ARBA00009347"/>
    </source>
</evidence>
<dbReference type="Gene3D" id="1.10.540.10">
    <property type="entry name" value="Acyl-CoA dehydrogenase/oxidase, N-terminal domain"/>
    <property type="match status" value="1"/>
</dbReference>
<feature type="domain" description="Carrier" evidence="8">
    <location>
        <begin position="571"/>
        <end position="648"/>
    </location>
</feature>
<comment type="cofactor">
    <cofactor evidence="1 7">
        <name>FAD</name>
        <dbReference type="ChEBI" id="CHEBI:57692"/>
    </cofactor>
</comment>
<evidence type="ECO:0000256" key="5">
    <source>
        <dbReference type="ARBA" id="ARBA00022630"/>
    </source>
</evidence>
<evidence type="ECO:0000256" key="6">
    <source>
        <dbReference type="ARBA" id="ARBA00022827"/>
    </source>
</evidence>
<evidence type="ECO:0000259" key="8">
    <source>
        <dbReference type="PROSITE" id="PS50075"/>
    </source>
</evidence>
<dbReference type="GO" id="GO:0031177">
    <property type="term" value="F:phosphopantetheine binding"/>
    <property type="evidence" value="ECO:0007669"/>
    <property type="project" value="InterPro"/>
</dbReference>
<dbReference type="SMART" id="SM00823">
    <property type="entry name" value="PKS_PP"/>
    <property type="match status" value="1"/>
</dbReference>
<reference evidence="10" key="1">
    <citation type="journal article" date="2021" name="Science">
        <title>Hunting the eagle killer: A cyanobacterial neurotoxin causes vacuolar myelinopathy.</title>
        <authorList>
            <person name="Breinlinger S."/>
            <person name="Phillips T.J."/>
            <person name="Haram B.N."/>
            <person name="Mares J."/>
            <person name="Martinez Yerena J.A."/>
            <person name="Hrouzek P."/>
            <person name="Sobotka R."/>
            <person name="Henderson W.M."/>
            <person name="Schmieder P."/>
            <person name="Williams S.M."/>
            <person name="Lauderdale J.D."/>
            <person name="Wilde H.D."/>
            <person name="Gerrin W."/>
            <person name="Kust A."/>
            <person name="Washington J.W."/>
            <person name="Wagner C."/>
            <person name="Geier B."/>
            <person name="Liebeke M."/>
            <person name="Enke H."/>
            <person name="Niedermeyer T.H.J."/>
            <person name="Wilde S.B."/>
        </authorList>
    </citation>
    <scope>NUCLEOTIDE SEQUENCE [LARGE SCALE GENOMIC DNA]</scope>
    <source>
        <strain evidence="10">Thurmond2011</strain>
    </source>
</reference>
<dbReference type="GO" id="GO:0050660">
    <property type="term" value="F:flavin adenine dinucleotide binding"/>
    <property type="evidence" value="ECO:0007669"/>
    <property type="project" value="InterPro"/>
</dbReference>
<dbReference type="InterPro" id="IPR009075">
    <property type="entry name" value="AcylCo_DH/oxidase_C"/>
</dbReference>